<dbReference type="NCBIfam" id="TIGR00809">
    <property type="entry name" value="secB"/>
    <property type="match status" value="1"/>
</dbReference>
<dbReference type="GO" id="GO:0051262">
    <property type="term" value="P:protein tetramerization"/>
    <property type="evidence" value="ECO:0007669"/>
    <property type="project" value="InterPro"/>
</dbReference>
<keyword evidence="5 6" id="KW-0143">Chaperone</keyword>
<dbReference type="GO" id="GO:0051082">
    <property type="term" value="F:unfolded protein binding"/>
    <property type="evidence" value="ECO:0007669"/>
    <property type="project" value="InterPro"/>
</dbReference>
<proteinExistence type="inferred from homology"/>
<dbReference type="EMBL" id="JACBXS010000078">
    <property type="protein sequence ID" value="NYS26805.1"/>
    <property type="molecule type" value="Genomic_DNA"/>
</dbReference>
<organism evidence="8 9">
    <name type="scientific">Rhabdonatronobacter sediminivivens</name>
    <dbReference type="NCBI Taxonomy" id="2743469"/>
    <lineage>
        <taxon>Bacteria</taxon>
        <taxon>Pseudomonadati</taxon>
        <taxon>Pseudomonadota</taxon>
        <taxon>Alphaproteobacteria</taxon>
        <taxon>Rhodobacterales</taxon>
        <taxon>Paracoccaceae</taxon>
        <taxon>Rhabdonatronobacter</taxon>
    </lineage>
</organism>
<dbReference type="InterPro" id="IPR035958">
    <property type="entry name" value="SecB-like_sf"/>
</dbReference>
<name>A0A7Z0I2L2_9RHOB</name>
<comment type="subunit">
    <text evidence="6">Homotetramer, a dimer of dimers. One homotetramer interacts with 1 SecA dimer.</text>
</comment>
<accession>A0A7Z0I2L2</accession>
<dbReference type="GO" id="GO:0015031">
    <property type="term" value="P:protein transport"/>
    <property type="evidence" value="ECO:0007669"/>
    <property type="project" value="UniProtKB-UniRule"/>
</dbReference>
<dbReference type="GO" id="GO:0005737">
    <property type="term" value="C:cytoplasm"/>
    <property type="evidence" value="ECO:0007669"/>
    <property type="project" value="UniProtKB-SubCell"/>
</dbReference>
<feature type="region of interest" description="Disordered" evidence="7">
    <location>
        <begin position="1"/>
        <end position="24"/>
    </location>
</feature>
<dbReference type="PANTHER" id="PTHR36918">
    <property type="match status" value="1"/>
</dbReference>
<reference evidence="8 9" key="1">
    <citation type="journal article" date="2000" name="Arch. Microbiol.">
        <title>Rhodobaca bogoriensis gen. nov. and sp. nov., an alkaliphilic purple nonsulfur bacterium from African Rift Valley soda lakes.</title>
        <authorList>
            <person name="Milford A.D."/>
            <person name="Achenbach L.A."/>
            <person name="Jung D.O."/>
            <person name="Madigan M.T."/>
        </authorList>
    </citation>
    <scope>NUCLEOTIDE SEQUENCE [LARGE SCALE GENOMIC DNA]</scope>
    <source>
        <strain evidence="8 9">2376</strain>
    </source>
</reference>
<evidence type="ECO:0000256" key="5">
    <source>
        <dbReference type="ARBA" id="ARBA00023186"/>
    </source>
</evidence>
<dbReference type="InterPro" id="IPR003708">
    <property type="entry name" value="SecB"/>
</dbReference>
<protein>
    <recommendedName>
        <fullName evidence="6">Protein-export protein SecB</fullName>
    </recommendedName>
</protein>
<dbReference type="Pfam" id="PF02556">
    <property type="entry name" value="SecB"/>
    <property type="match status" value="1"/>
</dbReference>
<gene>
    <name evidence="6 8" type="primary">secB</name>
    <name evidence="8" type="ORF">HUK65_17705</name>
</gene>
<dbReference type="RefSeq" id="WP_179907595.1">
    <property type="nucleotide sequence ID" value="NZ_JACBXS010000078.1"/>
</dbReference>
<dbReference type="GO" id="GO:0006457">
    <property type="term" value="P:protein folding"/>
    <property type="evidence" value="ECO:0007669"/>
    <property type="project" value="UniProtKB-UniRule"/>
</dbReference>
<sequence length="180" mass="20106">MTENGNNGAGAAAQPQQAQTGQNPQVKMRVLSQFVKDLSFENIAAQKAISGANVQPDIKVQVSLDARKRDTENQYEVTTKYKVESKNKSDDSVLFVVELDYAGVFHIENVPQEQMHPFLLIECPRILFPFARRIISDATRDGGYPPLNLDNVDFLALYRQELQRQAALRAQQGEEAPATN</sequence>
<comment type="function">
    <text evidence="6">One of the proteins required for the normal export of preproteins out of the cell cytoplasm. It is a molecular chaperone that binds to a subset of precursor proteins, maintaining them in a translocation-competent state. It also specifically binds to its receptor SecA.</text>
</comment>
<keyword evidence="6" id="KW-0963">Cytoplasm</keyword>
<keyword evidence="9" id="KW-1185">Reference proteome</keyword>
<dbReference type="PRINTS" id="PR01594">
    <property type="entry name" value="SECBCHAPRONE"/>
</dbReference>
<dbReference type="Gene3D" id="3.10.420.10">
    <property type="entry name" value="SecB-like"/>
    <property type="match status" value="1"/>
</dbReference>
<evidence type="ECO:0000256" key="3">
    <source>
        <dbReference type="ARBA" id="ARBA00022927"/>
    </source>
</evidence>
<evidence type="ECO:0000256" key="7">
    <source>
        <dbReference type="SAM" id="MobiDB-lite"/>
    </source>
</evidence>
<evidence type="ECO:0000256" key="2">
    <source>
        <dbReference type="ARBA" id="ARBA00022448"/>
    </source>
</evidence>
<evidence type="ECO:0000256" key="1">
    <source>
        <dbReference type="ARBA" id="ARBA00009990"/>
    </source>
</evidence>
<dbReference type="SUPFAM" id="SSF54611">
    <property type="entry name" value="SecB-like"/>
    <property type="match status" value="1"/>
</dbReference>
<dbReference type="AlphaFoldDB" id="A0A7Z0I2L2"/>
<evidence type="ECO:0000256" key="6">
    <source>
        <dbReference type="HAMAP-Rule" id="MF_00821"/>
    </source>
</evidence>
<evidence type="ECO:0000313" key="9">
    <source>
        <dbReference type="Proteomes" id="UP000529417"/>
    </source>
</evidence>
<keyword evidence="3 6" id="KW-0653">Protein transport</keyword>
<keyword evidence="4 6" id="KW-0811">Translocation</keyword>
<keyword evidence="2 6" id="KW-0813">Transport</keyword>
<evidence type="ECO:0000256" key="4">
    <source>
        <dbReference type="ARBA" id="ARBA00023010"/>
    </source>
</evidence>
<comment type="caution">
    <text evidence="8">The sequence shown here is derived from an EMBL/GenBank/DDBJ whole genome shotgun (WGS) entry which is preliminary data.</text>
</comment>
<dbReference type="Proteomes" id="UP000529417">
    <property type="component" value="Unassembled WGS sequence"/>
</dbReference>
<dbReference type="NCBIfam" id="NF004392">
    <property type="entry name" value="PRK05751.1-3"/>
    <property type="match status" value="1"/>
</dbReference>
<comment type="similarity">
    <text evidence="1 6">Belongs to the SecB family.</text>
</comment>
<evidence type="ECO:0000313" key="8">
    <source>
        <dbReference type="EMBL" id="NYS26805.1"/>
    </source>
</evidence>
<dbReference type="PANTHER" id="PTHR36918:SF1">
    <property type="entry name" value="PROTEIN-EXPORT PROTEIN SECB"/>
    <property type="match status" value="1"/>
</dbReference>
<dbReference type="HAMAP" id="MF_00821">
    <property type="entry name" value="SecB"/>
    <property type="match status" value="1"/>
</dbReference>
<comment type="subcellular location">
    <subcellularLocation>
        <location evidence="6">Cytoplasm</location>
    </subcellularLocation>
</comment>